<dbReference type="Gene3D" id="1.10.510.10">
    <property type="entry name" value="Transferase(Phosphotransferase) domain 1"/>
    <property type="match status" value="1"/>
</dbReference>
<evidence type="ECO:0000259" key="11">
    <source>
        <dbReference type="PROSITE" id="PS50006"/>
    </source>
</evidence>
<dbReference type="InterPro" id="IPR017441">
    <property type="entry name" value="Protein_kinase_ATP_BS"/>
</dbReference>
<evidence type="ECO:0000256" key="7">
    <source>
        <dbReference type="ARBA" id="ARBA00047899"/>
    </source>
</evidence>
<gene>
    <name evidence="13" type="ORF">MVEN_00836000</name>
</gene>
<dbReference type="OrthoDB" id="2923545at2759"/>
<evidence type="ECO:0000256" key="2">
    <source>
        <dbReference type="ARBA" id="ARBA00012513"/>
    </source>
</evidence>
<dbReference type="AlphaFoldDB" id="A0A8H7D3C4"/>
<keyword evidence="5 13" id="KW-0808">Transferase</keyword>
<comment type="catalytic activity">
    <reaction evidence="8">
        <text>L-seryl-[protein] + ATP = O-phospho-L-seryl-[protein] + ADP + H(+)</text>
        <dbReference type="Rhea" id="RHEA:17989"/>
        <dbReference type="Rhea" id="RHEA-COMP:9863"/>
        <dbReference type="Rhea" id="RHEA-COMP:11604"/>
        <dbReference type="ChEBI" id="CHEBI:15378"/>
        <dbReference type="ChEBI" id="CHEBI:29999"/>
        <dbReference type="ChEBI" id="CHEBI:30616"/>
        <dbReference type="ChEBI" id="CHEBI:83421"/>
        <dbReference type="ChEBI" id="CHEBI:456216"/>
        <dbReference type="EC" id="2.7.11.1"/>
    </reaction>
</comment>
<evidence type="ECO:0000313" key="13">
    <source>
        <dbReference type="EMBL" id="KAF7357897.1"/>
    </source>
</evidence>
<dbReference type="InterPro" id="IPR000253">
    <property type="entry name" value="FHA_dom"/>
</dbReference>
<keyword evidence="5 13" id="KW-0418">Kinase</keyword>
<dbReference type="SUPFAM" id="SSF49879">
    <property type="entry name" value="SMAD/FHA domain"/>
    <property type="match status" value="1"/>
</dbReference>
<dbReference type="SMART" id="SM00240">
    <property type="entry name" value="FHA"/>
    <property type="match status" value="1"/>
</dbReference>
<dbReference type="GO" id="GO:0005634">
    <property type="term" value="C:nucleus"/>
    <property type="evidence" value="ECO:0007669"/>
    <property type="project" value="TreeGrafter"/>
</dbReference>
<dbReference type="Proteomes" id="UP000620124">
    <property type="component" value="Unassembled WGS sequence"/>
</dbReference>
<dbReference type="PROSITE" id="PS00107">
    <property type="entry name" value="PROTEIN_KINASE_ATP"/>
    <property type="match status" value="1"/>
</dbReference>
<evidence type="ECO:0000256" key="6">
    <source>
        <dbReference type="ARBA" id="ARBA00022840"/>
    </source>
</evidence>
<dbReference type="PANTHER" id="PTHR44167">
    <property type="entry name" value="OVARIAN-SPECIFIC SERINE/THREONINE-PROTEIN KINASE LOK-RELATED"/>
    <property type="match status" value="1"/>
</dbReference>
<dbReference type="EC" id="2.7.11.1" evidence="2"/>
<dbReference type="InterPro" id="IPR000719">
    <property type="entry name" value="Prot_kinase_dom"/>
</dbReference>
<comment type="catalytic activity">
    <reaction evidence="7">
        <text>L-threonyl-[protein] + ATP = O-phospho-L-threonyl-[protein] + ADP + H(+)</text>
        <dbReference type="Rhea" id="RHEA:46608"/>
        <dbReference type="Rhea" id="RHEA-COMP:11060"/>
        <dbReference type="Rhea" id="RHEA-COMP:11605"/>
        <dbReference type="ChEBI" id="CHEBI:15378"/>
        <dbReference type="ChEBI" id="CHEBI:30013"/>
        <dbReference type="ChEBI" id="CHEBI:30616"/>
        <dbReference type="ChEBI" id="CHEBI:61977"/>
        <dbReference type="ChEBI" id="CHEBI:456216"/>
        <dbReference type="EC" id="2.7.11.1"/>
    </reaction>
</comment>
<dbReference type="PANTHER" id="PTHR44167:SF24">
    <property type="entry name" value="SERINE_THREONINE-PROTEIN KINASE CHK2"/>
    <property type="match status" value="1"/>
</dbReference>
<dbReference type="PROSITE" id="PS50006">
    <property type="entry name" value="FHA_DOMAIN"/>
    <property type="match status" value="1"/>
</dbReference>
<dbReference type="Gene3D" id="3.30.200.20">
    <property type="entry name" value="Phosphorylase Kinase, domain 1"/>
    <property type="match status" value="1"/>
</dbReference>
<evidence type="ECO:0000256" key="1">
    <source>
        <dbReference type="ARBA" id="ARBA00005575"/>
    </source>
</evidence>
<dbReference type="GO" id="GO:0005737">
    <property type="term" value="C:cytoplasm"/>
    <property type="evidence" value="ECO:0007669"/>
    <property type="project" value="TreeGrafter"/>
</dbReference>
<dbReference type="InterPro" id="IPR011009">
    <property type="entry name" value="Kinase-like_dom_sf"/>
</dbReference>
<evidence type="ECO:0000256" key="9">
    <source>
        <dbReference type="PROSITE-ProRule" id="PRU10141"/>
    </source>
</evidence>
<dbReference type="GO" id="GO:0051598">
    <property type="term" value="P:meiotic recombination checkpoint signaling"/>
    <property type="evidence" value="ECO:0007669"/>
    <property type="project" value="TreeGrafter"/>
</dbReference>
<keyword evidence="3 10" id="KW-0723">Serine/threonine-protein kinase</keyword>
<feature type="domain" description="FHA" evidence="11">
    <location>
        <begin position="36"/>
        <end position="90"/>
    </location>
</feature>
<dbReference type="Pfam" id="PF00069">
    <property type="entry name" value="Pkinase"/>
    <property type="match status" value="1"/>
</dbReference>
<feature type="binding site" evidence="9">
    <location>
        <position position="169"/>
    </location>
    <ligand>
        <name>ATP</name>
        <dbReference type="ChEBI" id="CHEBI:30616"/>
    </ligand>
</feature>
<comment type="caution">
    <text evidence="13">The sequence shown here is derived from an EMBL/GenBank/DDBJ whole genome shotgun (WGS) entry which is preliminary data.</text>
</comment>
<dbReference type="InterPro" id="IPR008271">
    <property type="entry name" value="Ser/Thr_kinase_AS"/>
</dbReference>
<dbReference type="SMART" id="SM00220">
    <property type="entry name" value="S_TKc"/>
    <property type="match status" value="1"/>
</dbReference>
<dbReference type="CDD" id="cd00060">
    <property type="entry name" value="FHA"/>
    <property type="match status" value="1"/>
</dbReference>
<sequence>MEPQDASSSFVGIWGYLEPLVSSPNVQRINLTERCIAIGRDQGNDVELLGIAVSSKHATIRWNGRVDKMSVVTITDHNAVNGTYVDGIKIQGINVQRLFDGCTVFFGCKVPVVREEEDDFRFTFHHAFGRSKHESVFENYIVGDRIGRGEYGHVYRALEKASGQVFALKTSWKYDVANSIVCAGQETMALMIMQHEHIVRLHEVFFHVGGELIDMVLEYVDGFSLHDLLNQTQLREVHAKELSFQLCSAVAFLHDKNVSHGDLKLDNVLITREDRPKIKIIDFGLANVDGTYNMDQIVTDHIFTAPEAHPQDASEDPILNPMSQKWDDWAVGCIVFHLNVPRFVQYCPRTNYFPISRLSSHHPFLSNRERDAAFDPDVDEILWHALGGNSYEAQHLVRSFLVAHPDDRMTVRVALSHQWLLDYEPYRISFASVSFPPIPEPDAGGRIDVAGKDKGKRLPLAEM</sequence>
<dbReference type="Gene3D" id="2.60.200.20">
    <property type="match status" value="1"/>
</dbReference>
<evidence type="ECO:0000256" key="4">
    <source>
        <dbReference type="ARBA" id="ARBA00022741"/>
    </source>
</evidence>
<comment type="similarity">
    <text evidence="1">Belongs to the protein kinase superfamily. CAMK Ser/Thr protein kinase family. CHEK2 subfamily.</text>
</comment>
<keyword evidence="4 9" id="KW-0547">Nucleotide-binding</keyword>
<dbReference type="GO" id="GO:0004674">
    <property type="term" value="F:protein serine/threonine kinase activity"/>
    <property type="evidence" value="ECO:0007669"/>
    <property type="project" value="UniProtKB-KW"/>
</dbReference>
<evidence type="ECO:0000256" key="5">
    <source>
        <dbReference type="ARBA" id="ARBA00022777"/>
    </source>
</evidence>
<protein>
    <recommendedName>
        <fullName evidence="2">non-specific serine/threonine protein kinase</fullName>
        <ecNumber evidence="2">2.7.11.1</ecNumber>
    </recommendedName>
</protein>
<dbReference type="InterPro" id="IPR008984">
    <property type="entry name" value="SMAD_FHA_dom_sf"/>
</dbReference>
<feature type="domain" description="Protein kinase" evidence="12">
    <location>
        <begin position="140"/>
        <end position="420"/>
    </location>
</feature>
<name>A0A8H7D3C4_9AGAR</name>
<dbReference type="SUPFAM" id="SSF56112">
    <property type="entry name" value="Protein kinase-like (PK-like)"/>
    <property type="match status" value="1"/>
</dbReference>
<dbReference type="GO" id="GO:0005524">
    <property type="term" value="F:ATP binding"/>
    <property type="evidence" value="ECO:0007669"/>
    <property type="project" value="UniProtKB-UniRule"/>
</dbReference>
<accession>A0A8H7D3C4</accession>
<evidence type="ECO:0000256" key="10">
    <source>
        <dbReference type="RuleBase" id="RU000304"/>
    </source>
</evidence>
<dbReference type="Pfam" id="PF00498">
    <property type="entry name" value="FHA"/>
    <property type="match status" value="1"/>
</dbReference>
<evidence type="ECO:0000259" key="12">
    <source>
        <dbReference type="PROSITE" id="PS50011"/>
    </source>
</evidence>
<dbReference type="EMBL" id="JACAZI010000006">
    <property type="protein sequence ID" value="KAF7357897.1"/>
    <property type="molecule type" value="Genomic_DNA"/>
</dbReference>
<evidence type="ECO:0000313" key="14">
    <source>
        <dbReference type="Proteomes" id="UP000620124"/>
    </source>
</evidence>
<evidence type="ECO:0000256" key="3">
    <source>
        <dbReference type="ARBA" id="ARBA00022527"/>
    </source>
</evidence>
<evidence type="ECO:0000256" key="8">
    <source>
        <dbReference type="ARBA" id="ARBA00048679"/>
    </source>
</evidence>
<proteinExistence type="inferred from homology"/>
<keyword evidence="6 9" id="KW-0067">ATP-binding</keyword>
<reference evidence="13" key="1">
    <citation type="submission" date="2020-05" db="EMBL/GenBank/DDBJ databases">
        <title>Mycena genomes resolve the evolution of fungal bioluminescence.</title>
        <authorList>
            <person name="Tsai I.J."/>
        </authorList>
    </citation>
    <scope>NUCLEOTIDE SEQUENCE</scope>
    <source>
        <strain evidence="13">CCC161011</strain>
    </source>
</reference>
<dbReference type="PROSITE" id="PS50011">
    <property type="entry name" value="PROTEIN_KINASE_DOM"/>
    <property type="match status" value="1"/>
</dbReference>
<dbReference type="PROSITE" id="PS00108">
    <property type="entry name" value="PROTEIN_KINASE_ST"/>
    <property type="match status" value="1"/>
</dbReference>
<organism evidence="13 14">
    <name type="scientific">Mycena venus</name>
    <dbReference type="NCBI Taxonomy" id="2733690"/>
    <lineage>
        <taxon>Eukaryota</taxon>
        <taxon>Fungi</taxon>
        <taxon>Dikarya</taxon>
        <taxon>Basidiomycota</taxon>
        <taxon>Agaricomycotina</taxon>
        <taxon>Agaricomycetes</taxon>
        <taxon>Agaricomycetidae</taxon>
        <taxon>Agaricales</taxon>
        <taxon>Marasmiineae</taxon>
        <taxon>Mycenaceae</taxon>
        <taxon>Mycena</taxon>
    </lineage>
</organism>
<keyword evidence="14" id="KW-1185">Reference proteome</keyword>